<dbReference type="InterPro" id="IPR013785">
    <property type="entry name" value="Aldolase_TIM"/>
</dbReference>
<dbReference type="InterPro" id="IPR053190">
    <property type="entry name" value="NAPRTase-like"/>
</dbReference>
<evidence type="ECO:0000259" key="9">
    <source>
        <dbReference type="Pfam" id="PF01729"/>
    </source>
</evidence>
<dbReference type="NCBIfam" id="NF006415">
    <property type="entry name" value="PRK08662.1"/>
    <property type="match status" value="1"/>
</dbReference>
<keyword evidence="11" id="KW-0328">Glycosyltransferase</keyword>
<dbReference type="EMBL" id="LTBC01000013">
    <property type="protein sequence ID" value="KYH31257.1"/>
    <property type="molecule type" value="Genomic_DNA"/>
</dbReference>
<dbReference type="InterPro" id="IPR007229">
    <property type="entry name" value="Nic_PRibTrfase-Fam"/>
</dbReference>
<evidence type="ECO:0000256" key="7">
    <source>
        <dbReference type="ARBA" id="ARBA00047445"/>
    </source>
</evidence>
<dbReference type="InterPro" id="IPR036068">
    <property type="entry name" value="Nicotinate_pribotase-like_C"/>
</dbReference>
<dbReference type="GO" id="GO:0004516">
    <property type="term" value="F:nicotinate phosphoribosyltransferase activity"/>
    <property type="evidence" value="ECO:0007669"/>
    <property type="project" value="UniProtKB-EC"/>
</dbReference>
<evidence type="ECO:0000256" key="5">
    <source>
        <dbReference type="ARBA" id="ARBA00022642"/>
    </source>
</evidence>
<dbReference type="SUPFAM" id="SSF54675">
    <property type="entry name" value="Nicotinate/Quinolinate PRTase N-terminal domain-like"/>
    <property type="match status" value="1"/>
</dbReference>
<dbReference type="PANTHER" id="PTHR43202:SF1">
    <property type="entry name" value="NICOTINATE PHOSPHORIBOSYLTRANSFERASE"/>
    <property type="match status" value="1"/>
</dbReference>
<evidence type="ECO:0000256" key="1">
    <source>
        <dbReference type="ARBA" id="ARBA00004952"/>
    </source>
</evidence>
<dbReference type="InterPro" id="IPR035809">
    <property type="entry name" value="NAPRTase_arc-type"/>
</dbReference>
<dbReference type="GO" id="GO:0004514">
    <property type="term" value="F:nicotinate-nucleotide diphosphorylase (carboxylating) activity"/>
    <property type="evidence" value="ECO:0007669"/>
    <property type="project" value="UniProtKB-EC"/>
</dbReference>
<dbReference type="OrthoDB" id="9770610at2"/>
<evidence type="ECO:0000256" key="8">
    <source>
        <dbReference type="ARBA" id="ARBA00048668"/>
    </source>
</evidence>
<comment type="pathway">
    <text evidence="1">Cofactor biosynthesis; NAD(+) biosynthesis; nicotinate D-ribonucleotide from nicotinate: step 1/1.</text>
</comment>
<evidence type="ECO:0000313" key="11">
    <source>
        <dbReference type="EMBL" id="KYH31257.1"/>
    </source>
</evidence>
<evidence type="ECO:0000256" key="4">
    <source>
        <dbReference type="ARBA" id="ARBA00022598"/>
    </source>
</evidence>
<accession>A0A151AV24</accession>
<proteinExistence type="predicted"/>
<dbReference type="GO" id="GO:0009435">
    <property type="term" value="P:NAD+ biosynthetic process"/>
    <property type="evidence" value="ECO:0007669"/>
    <property type="project" value="UniProtKB-UniPathway"/>
</dbReference>
<feature type="domain" description="Quinolinate phosphoribosyl transferase N-terminal" evidence="10">
    <location>
        <begin position="38"/>
        <end position="127"/>
    </location>
</feature>
<evidence type="ECO:0000256" key="2">
    <source>
        <dbReference type="ARBA" id="ARBA00013236"/>
    </source>
</evidence>
<dbReference type="PIRSF" id="PIRSF000484">
    <property type="entry name" value="NAPRT"/>
    <property type="match status" value="1"/>
</dbReference>
<dbReference type="Pfam" id="PF02749">
    <property type="entry name" value="QRPTase_N"/>
    <property type="match status" value="1"/>
</dbReference>
<evidence type="ECO:0000313" key="12">
    <source>
        <dbReference type="Proteomes" id="UP000075670"/>
    </source>
</evidence>
<name>A0A151AV24_9FIRM</name>
<keyword evidence="4 11" id="KW-0436">Ligase</keyword>
<dbReference type="InterPro" id="IPR037128">
    <property type="entry name" value="Quinolinate_PRibosylTase_N_sf"/>
</dbReference>
<evidence type="ECO:0000259" key="10">
    <source>
        <dbReference type="Pfam" id="PF02749"/>
    </source>
</evidence>
<dbReference type="InterPro" id="IPR002638">
    <property type="entry name" value="Quinolinate_PRibosylTrfase_C"/>
</dbReference>
<dbReference type="UniPathway" id="UPA00253">
    <property type="reaction ID" value="UER00457"/>
</dbReference>
<dbReference type="PANTHER" id="PTHR43202">
    <property type="entry name" value="NICOTINATE-NUCLEOTIDE PYROPHOSPHORYLASE"/>
    <property type="match status" value="1"/>
</dbReference>
<keyword evidence="6 11" id="KW-0808">Transferase</keyword>
<feature type="domain" description="Quinolinate phosphoribosyl transferase C-terminal" evidence="9">
    <location>
        <begin position="130"/>
        <end position="318"/>
    </location>
</feature>
<dbReference type="SUPFAM" id="SSF51690">
    <property type="entry name" value="Nicotinate/Quinolinate PRTase C-terminal domain-like"/>
    <property type="match status" value="1"/>
</dbReference>
<comment type="catalytic activity">
    <reaction evidence="7">
        <text>nicotinate beta-D-ribonucleotide + CO2 + diphosphate = quinolinate + 5-phospho-alpha-D-ribose 1-diphosphate + 2 H(+)</text>
        <dbReference type="Rhea" id="RHEA:12733"/>
        <dbReference type="ChEBI" id="CHEBI:15378"/>
        <dbReference type="ChEBI" id="CHEBI:16526"/>
        <dbReference type="ChEBI" id="CHEBI:29959"/>
        <dbReference type="ChEBI" id="CHEBI:33019"/>
        <dbReference type="ChEBI" id="CHEBI:57502"/>
        <dbReference type="ChEBI" id="CHEBI:58017"/>
        <dbReference type="EC" id="2.4.2.19"/>
    </reaction>
</comment>
<dbReference type="RefSeq" id="WP_062285273.1">
    <property type="nucleotide sequence ID" value="NZ_LTBC01000013.1"/>
</dbReference>
<keyword evidence="5" id="KW-0662">Pyridine nucleotide biosynthesis</keyword>
<dbReference type="Gene3D" id="3.90.1170.20">
    <property type="entry name" value="Quinolinate phosphoribosyl transferase, N-terminal domain"/>
    <property type="match status" value="1"/>
</dbReference>
<organism evidence="11 12">
    <name type="scientific">Moorella mulderi DSM 14980</name>
    <dbReference type="NCBI Taxonomy" id="1122241"/>
    <lineage>
        <taxon>Bacteria</taxon>
        <taxon>Bacillati</taxon>
        <taxon>Bacillota</taxon>
        <taxon>Clostridia</taxon>
        <taxon>Neomoorellales</taxon>
        <taxon>Neomoorellaceae</taxon>
        <taxon>Neomoorella</taxon>
    </lineage>
</organism>
<dbReference type="EC" id="6.3.4.21" evidence="2"/>
<dbReference type="AlphaFoldDB" id="A0A151AV24"/>
<dbReference type="Proteomes" id="UP000075670">
    <property type="component" value="Unassembled WGS sequence"/>
</dbReference>
<dbReference type="PATRIC" id="fig|1122241.3.peg.2651"/>
<comment type="catalytic activity">
    <reaction evidence="8">
        <text>5-phospho-alpha-D-ribose 1-diphosphate + nicotinate + ATP + H2O = nicotinate beta-D-ribonucleotide + ADP + phosphate + diphosphate</text>
        <dbReference type="Rhea" id="RHEA:36163"/>
        <dbReference type="ChEBI" id="CHEBI:15377"/>
        <dbReference type="ChEBI" id="CHEBI:30616"/>
        <dbReference type="ChEBI" id="CHEBI:32544"/>
        <dbReference type="ChEBI" id="CHEBI:33019"/>
        <dbReference type="ChEBI" id="CHEBI:43474"/>
        <dbReference type="ChEBI" id="CHEBI:57502"/>
        <dbReference type="ChEBI" id="CHEBI:58017"/>
        <dbReference type="ChEBI" id="CHEBI:456216"/>
        <dbReference type="EC" id="6.3.4.21"/>
    </reaction>
</comment>
<protein>
    <recommendedName>
        <fullName evidence="2">nicotinate phosphoribosyltransferase</fullName>
        <ecNumber evidence="2">6.3.4.21</ecNumber>
    </recommendedName>
</protein>
<comment type="caution">
    <text evidence="11">The sequence shown here is derived from an EMBL/GenBank/DDBJ whole genome shotgun (WGS) entry which is preliminary data.</text>
</comment>
<evidence type="ECO:0000256" key="3">
    <source>
        <dbReference type="ARBA" id="ARBA00022553"/>
    </source>
</evidence>
<dbReference type="CDD" id="cd01571">
    <property type="entry name" value="NAPRTase_B"/>
    <property type="match status" value="1"/>
</dbReference>
<dbReference type="InterPro" id="IPR022412">
    <property type="entry name" value="Quinolinate_PRibosylTrfase_N"/>
</dbReference>
<gene>
    <name evidence="11" type="primary">pncB2</name>
    <name evidence="11" type="ORF">MOMUL_24940</name>
</gene>
<sequence length="346" mass="37175">MATEVMDSLAKVRQLQVAPGRRFYSAQHDEIASGATTDIYFVRTYEILQALGKVDTIVTAEIFPRRAGILCGVNEVLKLLQEKRVTIWGLPEGSTFSPKEVVMRIQGPYSEFGLFETTLLGMLASSSGWATAAREIKEAAGEHPFFCFGARHVHPAVAPVMERAAIIGGASGASCILAAKLAGQEPQGTVPHAIFLIIGDTVEGALAYDRLMPPDAKRTILVDTFKDEAEEALRVAAALGPALAGVRLDTPSERGGVTPELVREVRYRLDTAGFNHVRIFVSGGLTPERIRALIEAGADAFGVGSYISGAAPIDMTMDLKEVDGRPVAKRGRLPGIIPNPRLEKLK</sequence>
<evidence type="ECO:0000256" key="6">
    <source>
        <dbReference type="ARBA" id="ARBA00022679"/>
    </source>
</evidence>
<reference evidence="11 12" key="1">
    <citation type="submission" date="2016-02" db="EMBL/GenBank/DDBJ databases">
        <title>Genome sequence of Moorella mulderi DSM 14980.</title>
        <authorList>
            <person name="Poehlein A."/>
            <person name="Daniel R."/>
        </authorList>
    </citation>
    <scope>NUCLEOTIDE SEQUENCE [LARGE SCALE GENOMIC DNA]</scope>
    <source>
        <strain evidence="11 12">DSM 14980</strain>
    </source>
</reference>
<dbReference type="Pfam" id="PF01729">
    <property type="entry name" value="QRPTase_C"/>
    <property type="match status" value="1"/>
</dbReference>
<dbReference type="Gene3D" id="3.20.20.70">
    <property type="entry name" value="Aldolase class I"/>
    <property type="match status" value="1"/>
</dbReference>
<keyword evidence="12" id="KW-1185">Reference proteome</keyword>
<keyword evidence="3" id="KW-0597">Phosphoprotein</keyword>